<feature type="compositionally biased region" description="Gly residues" evidence="1">
    <location>
        <begin position="158"/>
        <end position="174"/>
    </location>
</feature>
<feature type="region of interest" description="Disordered" evidence="1">
    <location>
        <begin position="157"/>
        <end position="189"/>
    </location>
</feature>
<accession>A0A5C5WKC5</accession>
<comment type="caution">
    <text evidence="2">The sequence shown here is derived from an EMBL/GenBank/DDBJ whole genome shotgun (WGS) entry which is preliminary data.</text>
</comment>
<protein>
    <recommendedName>
        <fullName evidence="4">Dockerin type I repeat protein</fullName>
    </recommendedName>
</protein>
<dbReference type="Gene3D" id="2.60.120.380">
    <property type="match status" value="4"/>
</dbReference>
<dbReference type="SUPFAM" id="SSF63446">
    <property type="entry name" value="Type I dockerin domain"/>
    <property type="match status" value="1"/>
</dbReference>
<proteinExistence type="predicted"/>
<dbReference type="EMBL" id="SJPI01000002">
    <property type="protein sequence ID" value="TWT50555.1"/>
    <property type="molecule type" value="Genomic_DNA"/>
</dbReference>
<dbReference type="GO" id="GO:0004553">
    <property type="term" value="F:hydrolase activity, hydrolyzing O-glycosyl compounds"/>
    <property type="evidence" value="ECO:0007669"/>
    <property type="project" value="InterPro"/>
</dbReference>
<organism evidence="2 3">
    <name type="scientific">Rubripirellula amarantea</name>
    <dbReference type="NCBI Taxonomy" id="2527999"/>
    <lineage>
        <taxon>Bacteria</taxon>
        <taxon>Pseudomonadati</taxon>
        <taxon>Planctomycetota</taxon>
        <taxon>Planctomycetia</taxon>
        <taxon>Pirellulales</taxon>
        <taxon>Pirellulaceae</taxon>
        <taxon>Rubripirellula</taxon>
    </lineage>
</organism>
<dbReference type="Pfam" id="PF00404">
    <property type="entry name" value="Dockerin_1"/>
    <property type="match status" value="1"/>
</dbReference>
<feature type="region of interest" description="Disordered" evidence="1">
    <location>
        <begin position="1545"/>
        <end position="1593"/>
    </location>
</feature>
<name>A0A5C5WKC5_9BACT</name>
<reference evidence="2 3" key="1">
    <citation type="submission" date="2019-02" db="EMBL/GenBank/DDBJ databases">
        <title>Deep-cultivation of Planctomycetes and their phenomic and genomic characterization uncovers novel biology.</title>
        <authorList>
            <person name="Wiegand S."/>
            <person name="Jogler M."/>
            <person name="Boedeker C."/>
            <person name="Pinto D."/>
            <person name="Vollmers J."/>
            <person name="Rivas-Marin E."/>
            <person name="Kohn T."/>
            <person name="Peeters S.H."/>
            <person name="Heuer A."/>
            <person name="Rast P."/>
            <person name="Oberbeckmann S."/>
            <person name="Bunk B."/>
            <person name="Jeske O."/>
            <person name="Meyerdierks A."/>
            <person name="Storesund J.E."/>
            <person name="Kallscheuer N."/>
            <person name="Luecker S."/>
            <person name="Lage O.M."/>
            <person name="Pohl T."/>
            <person name="Merkel B.J."/>
            <person name="Hornburger P."/>
            <person name="Mueller R.-W."/>
            <person name="Bruemmer F."/>
            <person name="Labrenz M."/>
            <person name="Spormann A.M."/>
            <person name="Op Den Camp H."/>
            <person name="Overmann J."/>
            <person name="Amann R."/>
            <person name="Jetten M.S.M."/>
            <person name="Mascher T."/>
            <person name="Medema M.H."/>
            <person name="Devos D.P."/>
            <person name="Kaster A.-K."/>
            <person name="Ovreas L."/>
            <person name="Rohde M."/>
            <person name="Galperin M.Y."/>
            <person name="Jogler C."/>
        </authorList>
    </citation>
    <scope>NUCLEOTIDE SEQUENCE [LARGE SCALE GENOMIC DNA]</scope>
    <source>
        <strain evidence="2 3">Pla22</strain>
    </source>
</reference>
<gene>
    <name evidence="2" type="ORF">Pla22_32980</name>
</gene>
<evidence type="ECO:0000313" key="2">
    <source>
        <dbReference type="EMBL" id="TWT50555.1"/>
    </source>
</evidence>
<dbReference type="SUPFAM" id="SSF89260">
    <property type="entry name" value="Collagen-binding domain"/>
    <property type="match status" value="2"/>
</dbReference>
<evidence type="ECO:0000256" key="1">
    <source>
        <dbReference type="SAM" id="MobiDB-lite"/>
    </source>
</evidence>
<dbReference type="InterPro" id="IPR002105">
    <property type="entry name" value="Dockerin_1_rpt"/>
</dbReference>
<evidence type="ECO:0008006" key="4">
    <source>
        <dbReference type="Google" id="ProtNLM"/>
    </source>
</evidence>
<dbReference type="Proteomes" id="UP000316598">
    <property type="component" value="Unassembled WGS sequence"/>
</dbReference>
<evidence type="ECO:0000313" key="3">
    <source>
        <dbReference type="Proteomes" id="UP000316598"/>
    </source>
</evidence>
<dbReference type="InterPro" id="IPR036439">
    <property type="entry name" value="Dockerin_dom_sf"/>
</dbReference>
<sequence length="1593" mass="171459">MLSLETLEQRRLLTATLVQETPYNDSRAQAQDIGIVGEQIIEGNLGYFAGDPDDTRYIDPDNFSFDVESAQHVAFRLQQFAVFDDHQIVVLLYDSDSSSSALETIYNDRESTELVHNFGLLEPGTYFVTLLPAHIADHGYTEIRMVDYQFSVELGDDTGSGSGGNNGGGTGTGTGEPVENDSIEPNDTLGTASRISSVIPRVLAVDAVIAQGDVDYFSFDNEVPGDLVIDIDARDGERSELNSAIELYRLATGELLASNLDGVDPDTGDDSGDSLLRYRDRVGGAVAVRVSGEDDSVGAYRLSFTSSPRIPFGAYEFNDTFETATPVSILPNVPLEIRGAEVRPDDDLDHYQFELTSRGWLTLDIDAQEIGMSTLDGRLTLMNASADVLEVSESGVDPDTEYRGLDPVIRRLLEPGTYVVRVDGSTTEVDNFYVLTALFEKADGLTSDSIGDTFTAAANMGLLVPYETSQRNSAIDDINDIDMFRLDFSDMERPTLLKVDIDASPYGSSLDSYVRLFDSDGNELASNDDAFDPVTGNSSDSWLERVLVTPGIYYVGVSSFGNQNYVSSGASVTAADGGTTTGEYIVRFDTKVSTNARSNRIQTVYLDFEGGRFTDHNQYSFHLPAFDPADVGRPASERDAIIERVYEHVLDDFIVSGSFEDPDTPLNLPIDFVLERPSDDLEYSTIMIGGSYPLQRVLGLAQKVDIGNRDIEDNAAVFTQAFRTEPTVYGKDLDTVSLAIASTLSHEVGHLLGLSHQVEDGLLMQTGKLDTDRSDDERFGRGQLFLGLKLPPGEFEDSVERLRQALQIPPAFVGPDPGDPSFTGVGQVSTFIYQAFGGAEVAEINVEAGENEVLFIDVDAQSLGSKLDLQMEVYDQSGALKSTVYDSIDPITNAVSLDPHLRYQVPSAGIYTIRLKGSERSSDQFNSAQTVSVNVRRSTEEIEQRLIVSSINIGRVPKSISVDENELTEIIDDSGNRIVVEISGGGTLDVETSSATANQGDIERIVVRDATNQTRVSVRASQQGARIGEILFNSETAVGLQVGTESIPVDVNDVISVASLGQVDLHGKLHGRISVGGSLQSLRINSTAENAVIQVADSLDEATFESSTAAAMSIGQRLTQMTIHGSWNGRLSAASLGDIDVLGDFGSANLPDSSTEEVGALDSDDVAATQASIVADHDIESVNVLGSFYGAIRSGGSVEQIASQGLSMGTIVASTVQASRFTAGTMLLQTSGTGEMDVVLHQVGSALDGVFATGQESFLDLRLADSTGQIVRDSQSGSLDFDGQPAGFYRLIWDAGSMDQSVAIRLPTGTNGLQLDAEQVDVAILDLDDGQITVPASSQYRTLVFSIGQESDLSLTTSGLSPTSLAMPRIISSDREILGSLVDPSHETSLQTISLSPQTYVLLVPPLDHEITVELDFEHVGSRTEALTNVLYPSDVNLDGQTSALDALLIVNLLARVEGNLRTAGLLPDVSGDGDVTALDALQVINRMTRTSLSASSDGEMVSFVKVIRSDDTVMPIETPVDSLDRSIEEMRSWFGPLLATLPAPLRSQPESHRGSLYVEPQKGERSDIKRSSNPNASVADHELGSIISTDMR</sequence>
<feature type="compositionally biased region" description="Basic and acidic residues" evidence="1">
    <location>
        <begin position="1562"/>
        <end position="1571"/>
    </location>
</feature>
<dbReference type="Gene3D" id="1.10.1330.10">
    <property type="entry name" value="Dockerin domain"/>
    <property type="match status" value="1"/>
</dbReference>
<keyword evidence="3" id="KW-1185">Reference proteome</keyword>
<dbReference type="GO" id="GO:0000272">
    <property type="term" value="P:polysaccharide catabolic process"/>
    <property type="evidence" value="ECO:0007669"/>
    <property type="project" value="InterPro"/>
</dbReference>